<dbReference type="InterPro" id="IPR043519">
    <property type="entry name" value="NT_sf"/>
</dbReference>
<sequence length="252" mass="27280">MYGDRAEPVEAATAFVRAHFPEASAAFVGGSVLTEHRTPTSDLDVTVVLDQGVVVASSGLTAPYRDTLEHDGWVVEAFVHDRASLEHYMAKDLARRVPTMMRLVADSVVLVDHDGIAAELRARARELLDAGPAPYDEAELAMARYLLTDLLDDMAGSEQEDELVYLANEVVVETARLALVAGGHWSSKGKALARTLRQVEPDLAERLVNGHRHVVVYGDTAVLHRAAVDVLMRVGGPLLVGHRLGGETDSSR</sequence>
<dbReference type="Proteomes" id="UP000291189">
    <property type="component" value="Unassembled WGS sequence"/>
</dbReference>
<gene>
    <name evidence="1" type="ORF">ETU37_06305</name>
</gene>
<dbReference type="RefSeq" id="WP_129986400.1">
    <property type="nucleotide sequence ID" value="NZ_SDPU01000018.1"/>
</dbReference>
<keyword evidence="1" id="KW-0808">Transferase</keyword>
<protein>
    <submittedName>
        <fullName evidence="1">Nucleotidyltransferase domain-containing protein</fullName>
    </submittedName>
</protein>
<dbReference type="Gene3D" id="3.30.460.10">
    <property type="entry name" value="Beta Polymerase, domain 2"/>
    <property type="match status" value="1"/>
</dbReference>
<dbReference type="OrthoDB" id="43980at2"/>
<accession>A0A4Q5J6N6</accession>
<comment type="caution">
    <text evidence="1">The sequence shown here is derived from an EMBL/GenBank/DDBJ whole genome shotgun (WGS) entry which is preliminary data.</text>
</comment>
<dbReference type="EMBL" id="SDPU01000018">
    <property type="protein sequence ID" value="RYU13439.1"/>
    <property type="molecule type" value="Genomic_DNA"/>
</dbReference>
<organism evidence="1 2">
    <name type="scientific">Nocardioides iriomotensis</name>
    <dbReference type="NCBI Taxonomy" id="715784"/>
    <lineage>
        <taxon>Bacteria</taxon>
        <taxon>Bacillati</taxon>
        <taxon>Actinomycetota</taxon>
        <taxon>Actinomycetes</taxon>
        <taxon>Propionibacteriales</taxon>
        <taxon>Nocardioidaceae</taxon>
        <taxon>Nocardioides</taxon>
    </lineage>
</organism>
<proteinExistence type="predicted"/>
<name>A0A4Q5J6N6_9ACTN</name>
<evidence type="ECO:0000313" key="1">
    <source>
        <dbReference type="EMBL" id="RYU13439.1"/>
    </source>
</evidence>
<dbReference type="SUPFAM" id="SSF81301">
    <property type="entry name" value="Nucleotidyltransferase"/>
    <property type="match status" value="1"/>
</dbReference>
<dbReference type="AlphaFoldDB" id="A0A4Q5J6N6"/>
<reference evidence="1 2" key="1">
    <citation type="submission" date="2019-01" db="EMBL/GenBank/DDBJ databases">
        <title>Nocardioides guangzhouensis sp. nov., an actinobacterium isolated from soil.</title>
        <authorList>
            <person name="Fu Y."/>
            <person name="Cai Y."/>
            <person name="Lin Z."/>
            <person name="Chen P."/>
        </authorList>
    </citation>
    <scope>NUCLEOTIDE SEQUENCE [LARGE SCALE GENOMIC DNA]</scope>
    <source>
        <strain evidence="1 2">NBRC 105384</strain>
    </source>
</reference>
<evidence type="ECO:0000313" key="2">
    <source>
        <dbReference type="Proteomes" id="UP000291189"/>
    </source>
</evidence>
<keyword evidence="2" id="KW-1185">Reference proteome</keyword>
<dbReference type="GO" id="GO:0016740">
    <property type="term" value="F:transferase activity"/>
    <property type="evidence" value="ECO:0007669"/>
    <property type="project" value="UniProtKB-KW"/>
</dbReference>